<feature type="domain" description="Glycoside hydrolase family 65 central catalytic" evidence="6">
    <location>
        <begin position="331"/>
        <end position="695"/>
    </location>
</feature>
<dbReference type="InterPro" id="IPR008928">
    <property type="entry name" value="6-hairpin_glycosidase_sf"/>
</dbReference>
<dbReference type="PANTHER" id="PTHR11051">
    <property type="entry name" value="GLYCOSYL HYDROLASE-RELATED"/>
    <property type="match status" value="1"/>
</dbReference>
<evidence type="ECO:0000256" key="4">
    <source>
        <dbReference type="PIRSR" id="PIRSR036289-50"/>
    </source>
</evidence>
<dbReference type="Gene3D" id="2.70.98.40">
    <property type="entry name" value="Glycoside hydrolase, family 65, N-terminal domain"/>
    <property type="match status" value="1"/>
</dbReference>
<dbReference type="Pfam" id="PF03632">
    <property type="entry name" value="Glyco_hydro_65m"/>
    <property type="match status" value="1"/>
</dbReference>
<feature type="domain" description="Glycoside hydrolase family 65 N-terminal" evidence="8">
    <location>
        <begin position="20"/>
        <end position="275"/>
    </location>
</feature>
<evidence type="ECO:0000259" key="6">
    <source>
        <dbReference type="Pfam" id="PF03632"/>
    </source>
</evidence>
<dbReference type="Pfam" id="PF03633">
    <property type="entry name" value="Glyco_hydro_65C"/>
    <property type="match status" value="1"/>
</dbReference>
<evidence type="ECO:0000256" key="1">
    <source>
        <dbReference type="ARBA" id="ARBA00006768"/>
    </source>
</evidence>
<dbReference type="Gene3D" id="2.60.420.10">
    <property type="entry name" value="Maltose phosphorylase, domain 3"/>
    <property type="match status" value="1"/>
</dbReference>
<keyword evidence="2" id="KW-0328">Glycosyltransferase</keyword>
<dbReference type="GO" id="GO:0004553">
    <property type="term" value="F:hydrolase activity, hydrolyzing O-glycosyl compounds"/>
    <property type="evidence" value="ECO:0007669"/>
    <property type="project" value="TreeGrafter"/>
</dbReference>
<dbReference type="GO" id="GO:0005975">
    <property type="term" value="P:carbohydrate metabolic process"/>
    <property type="evidence" value="ECO:0007669"/>
    <property type="project" value="InterPro"/>
</dbReference>
<keyword evidence="10" id="KW-1185">Reference proteome</keyword>
<evidence type="ECO:0000259" key="7">
    <source>
        <dbReference type="Pfam" id="PF03633"/>
    </source>
</evidence>
<feature type="domain" description="Glycoside hydrolase family 65 C-terminal" evidence="7">
    <location>
        <begin position="704"/>
        <end position="765"/>
    </location>
</feature>
<feature type="binding site" evidence="5">
    <location>
        <begin position="607"/>
        <end position="608"/>
    </location>
    <ligand>
        <name>substrate</name>
    </ligand>
</feature>
<dbReference type="AlphaFoldDB" id="A0A939ILB6"/>
<dbReference type="InterPro" id="IPR017045">
    <property type="entry name" value="Malt_Pase/Glycosyl_Hdrlase"/>
</dbReference>
<accession>A0A939ILB6</accession>
<reference evidence="9" key="1">
    <citation type="submission" date="2021-03" db="EMBL/GenBank/DDBJ databases">
        <title>novel species isolated from a fishpond in China.</title>
        <authorList>
            <person name="Lu H."/>
            <person name="Cai Z."/>
        </authorList>
    </citation>
    <scope>NUCLEOTIDE SEQUENCE</scope>
    <source>
        <strain evidence="9">JCM 30855</strain>
    </source>
</reference>
<dbReference type="InterPro" id="IPR005196">
    <property type="entry name" value="Glyco_hydro_65_N"/>
</dbReference>
<dbReference type="InterPro" id="IPR005195">
    <property type="entry name" value="Glyco_hydro_65_M"/>
</dbReference>
<dbReference type="SUPFAM" id="SSF48208">
    <property type="entry name" value="Six-hairpin glycosidases"/>
    <property type="match status" value="1"/>
</dbReference>
<evidence type="ECO:0000313" key="10">
    <source>
        <dbReference type="Proteomes" id="UP000664654"/>
    </source>
</evidence>
<dbReference type="Pfam" id="PF03636">
    <property type="entry name" value="Glyco_hydro_65N"/>
    <property type="match status" value="1"/>
</dbReference>
<evidence type="ECO:0000256" key="5">
    <source>
        <dbReference type="PIRSR" id="PIRSR036289-51"/>
    </source>
</evidence>
<evidence type="ECO:0000259" key="8">
    <source>
        <dbReference type="Pfam" id="PF03636"/>
    </source>
</evidence>
<dbReference type="RefSeq" id="WP_206572136.1">
    <property type="nucleotide sequence ID" value="NZ_JAFKCV010000001.1"/>
</dbReference>
<comment type="caution">
    <text evidence="9">The sequence shown here is derived from an EMBL/GenBank/DDBJ whole genome shotgun (WGS) entry which is preliminary data.</text>
</comment>
<dbReference type="InterPro" id="IPR037018">
    <property type="entry name" value="GH65_N"/>
</dbReference>
<comment type="similarity">
    <text evidence="1">Belongs to the glycosyl hydrolase 65 family.</text>
</comment>
<keyword evidence="9" id="KW-0378">Hydrolase</keyword>
<proteinExistence type="inferred from homology"/>
<dbReference type="InterPro" id="IPR005194">
    <property type="entry name" value="Glyco_hydro_65_C"/>
</dbReference>
<dbReference type="SUPFAM" id="SSF74650">
    <property type="entry name" value="Galactose mutarotase-like"/>
    <property type="match status" value="1"/>
</dbReference>
<protein>
    <submittedName>
        <fullName evidence="9">Glycoside hydrolase family 65 protein</fullName>
    </submittedName>
</protein>
<dbReference type="GO" id="GO:0030246">
    <property type="term" value="F:carbohydrate binding"/>
    <property type="evidence" value="ECO:0007669"/>
    <property type="project" value="InterPro"/>
</dbReference>
<dbReference type="InterPro" id="IPR012341">
    <property type="entry name" value="6hp_glycosidase-like_sf"/>
</dbReference>
<dbReference type="PANTHER" id="PTHR11051:SF8">
    <property type="entry name" value="PROTEIN-GLUCOSYLGALACTOSYLHYDROXYLYSINE GLUCOSIDASE"/>
    <property type="match status" value="1"/>
</dbReference>
<gene>
    <name evidence="9" type="ORF">J0A66_02255</name>
</gene>
<evidence type="ECO:0000313" key="9">
    <source>
        <dbReference type="EMBL" id="MBN7824038.1"/>
    </source>
</evidence>
<feature type="active site" description="Proton donor" evidence="4">
    <location>
        <position position="495"/>
    </location>
</feature>
<dbReference type="Gene3D" id="1.50.10.10">
    <property type="match status" value="1"/>
</dbReference>
<evidence type="ECO:0000256" key="3">
    <source>
        <dbReference type="ARBA" id="ARBA00022679"/>
    </source>
</evidence>
<evidence type="ECO:0000256" key="2">
    <source>
        <dbReference type="ARBA" id="ARBA00022676"/>
    </source>
</evidence>
<sequence length="779" mass="88100">MKVSSKDLLFAPEPWSLSTDSIQSQQAMLEETLFALANGYLGSRGTLEEGRVTDGLSCEGTYLNGVYHSEKITYGEVAYGYASHNQKMQQVPNGKWMQWQLDGELVSLATAQSGRRWLDMQTATLHRQMQWQSQTGKQLSLHSRRIASLSHPNLLCLQVEICAENFSGPVQLRSLLDAGYSFSPNQNDPRVGKLSMADSLHLEKARVSEDAASMLHEVKHSPFRVASLITHSYSDQPASCHPVQDNSQLGWDFTFELKQGQPLVVEKYVLYQHSRSLDFNALETSAAGLLNDARNLGWDRLYQAHKARADEFWQCSDVQIDGDPALQQGIRFNLLHLFMSVGKDGQSNMGAKGLTGHGYDGHYFWDTEIYILSFMTATNPELARKCLEFRYHTLDGARNRARQMSHSSGALYPWRTIGGDECSAFFPAGTAQYHINAAVAHAIRHYYQATDDWPFMLEMGAEMLFETARLWLDLGHFNPHKGGLFCIDGVTGPDEYTAIVNNNVYTNAMARAHLQFAARMAGEIQQSEPQVFEALAKRLGLSEFEVIQWQEAADKMYLPFDETLQIHAQDDTFLDKKPWDFASTPAQNYPLLLHYHPLVIYRHQVLKQADVVLAMYLLDDAFSKAQKKRNLDYYEPLTTHDSTLSSCIHSIEFAETGNFQRAYEFFHDTVRMDIDNRHGNTEYGIHTACMAGSWMSIVHGFAGLRIRADEVVFNPVLPGHWQGYVFNLTCHGRQLKVEVGKNDTTYLLREGDPMVIKHAGHAVSLQQDKPQTLRNQESL</sequence>
<dbReference type="GO" id="GO:0016757">
    <property type="term" value="F:glycosyltransferase activity"/>
    <property type="evidence" value="ECO:0007669"/>
    <property type="project" value="UniProtKB-KW"/>
</dbReference>
<organism evidence="9 10">
    <name type="scientific">Bowmanella dokdonensis</name>
    <dbReference type="NCBI Taxonomy" id="751969"/>
    <lineage>
        <taxon>Bacteria</taxon>
        <taxon>Pseudomonadati</taxon>
        <taxon>Pseudomonadota</taxon>
        <taxon>Gammaproteobacteria</taxon>
        <taxon>Alteromonadales</taxon>
        <taxon>Alteromonadaceae</taxon>
        <taxon>Bowmanella</taxon>
    </lineage>
</organism>
<dbReference type="EMBL" id="JAFKCV010000001">
    <property type="protein sequence ID" value="MBN7824038.1"/>
    <property type="molecule type" value="Genomic_DNA"/>
</dbReference>
<dbReference type="Proteomes" id="UP000664654">
    <property type="component" value="Unassembled WGS sequence"/>
</dbReference>
<keyword evidence="3" id="KW-0808">Transferase</keyword>
<dbReference type="PIRSF" id="PIRSF036289">
    <property type="entry name" value="Glycosyl_hydrolase_malt_phosph"/>
    <property type="match status" value="1"/>
</dbReference>
<dbReference type="InterPro" id="IPR011013">
    <property type="entry name" value="Gal_mutarotase_sf_dom"/>
</dbReference>
<feature type="binding site" evidence="5">
    <location>
        <begin position="365"/>
        <end position="366"/>
    </location>
    <ligand>
        <name>substrate</name>
    </ligand>
</feature>
<name>A0A939ILB6_9ALTE</name>